<evidence type="ECO:0000313" key="11">
    <source>
        <dbReference type="Proteomes" id="UP000076420"/>
    </source>
</evidence>
<gene>
    <name evidence="10" type="primary">106077924</name>
</gene>
<dbReference type="PANTHER" id="PTHR10809">
    <property type="entry name" value="VESICLE-ASSOCIATED MEMBRANE PROTEIN-ASSOCIATED PROTEIN"/>
    <property type="match status" value="1"/>
</dbReference>
<dbReference type="KEGG" id="bgt:106077924"/>
<feature type="coiled-coil region" evidence="7">
    <location>
        <begin position="173"/>
        <end position="207"/>
    </location>
</feature>
<dbReference type="GO" id="GO:0061817">
    <property type="term" value="P:endoplasmic reticulum-plasma membrane tethering"/>
    <property type="evidence" value="ECO:0007669"/>
    <property type="project" value="TreeGrafter"/>
</dbReference>
<dbReference type="EnsemblMetazoa" id="BGLB011655-RC">
    <property type="protein sequence ID" value="BGLB011655-PC"/>
    <property type="gene ID" value="BGLB011655"/>
</dbReference>
<name>A0A2C9K1I6_BIOGL</name>
<dbReference type="GO" id="GO:0033149">
    <property type="term" value="F:FFAT motif binding"/>
    <property type="evidence" value="ECO:0007669"/>
    <property type="project" value="TreeGrafter"/>
</dbReference>
<evidence type="ECO:0000256" key="3">
    <source>
        <dbReference type="ARBA" id="ARBA00022692"/>
    </source>
</evidence>
<evidence type="ECO:0000256" key="2">
    <source>
        <dbReference type="ARBA" id="ARBA00008932"/>
    </source>
</evidence>
<protein>
    <recommendedName>
        <fullName evidence="9">MSP domain-containing protein</fullName>
    </recommendedName>
</protein>
<sequence length="259" mass="28900">MANREQALILEPAGELRFRGPFTDVVTADLNLTNPTDKRICFKVKTTAPKRYCVRPNSGILEPKKSIVVAVMLQPFEYDPTEKNKHKFMVQSMFAPDHVVDNQEVLWRDAPPESLMDTKLKCVFEMPDAPQPFVAETVKHSEASAHYISALSESNVEDSSFARKVESPKKMPSVNSGDEVKKLQLELKKVQQELQMVRSENNQLKEDGARLRKVAMADTVSATPSHPPPSSTNTVQAFPPVVYIVVAILLGLLIGKFVL</sequence>
<evidence type="ECO:0000256" key="5">
    <source>
        <dbReference type="ARBA" id="ARBA00023054"/>
    </source>
</evidence>
<comment type="subcellular location">
    <subcellularLocation>
        <location evidence="1">Membrane</location>
        <topology evidence="1">Single-pass type IV membrane protein</topology>
    </subcellularLocation>
</comment>
<keyword evidence="5 7" id="KW-0175">Coiled coil</keyword>
<feature type="transmembrane region" description="Helical" evidence="8">
    <location>
        <begin position="237"/>
        <end position="258"/>
    </location>
</feature>
<evidence type="ECO:0000313" key="10">
    <source>
        <dbReference type="EnsemblMetazoa" id="BGLB011655-PC"/>
    </source>
</evidence>
<evidence type="ECO:0000259" key="9">
    <source>
        <dbReference type="PROSITE" id="PS50202"/>
    </source>
</evidence>
<dbReference type="PROSITE" id="PS50202">
    <property type="entry name" value="MSP"/>
    <property type="match status" value="1"/>
</dbReference>
<keyword evidence="4 8" id="KW-1133">Transmembrane helix</keyword>
<dbReference type="GO" id="GO:0005886">
    <property type="term" value="C:plasma membrane"/>
    <property type="evidence" value="ECO:0007669"/>
    <property type="project" value="TreeGrafter"/>
</dbReference>
<accession>A0A2C9K1I6</accession>
<dbReference type="InterPro" id="IPR000535">
    <property type="entry name" value="MSP_dom"/>
</dbReference>
<dbReference type="Proteomes" id="UP000076420">
    <property type="component" value="Unassembled WGS sequence"/>
</dbReference>
<dbReference type="VEuPathDB" id="VectorBase:BGLB011655"/>
<dbReference type="STRING" id="6526.A0A2C9K1I6"/>
<organism evidence="10 11">
    <name type="scientific">Biomphalaria glabrata</name>
    <name type="common">Bloodfluke planorb</name>
    <name type="synonym">Freshwater snail</name>
    <dbReference type="NCBI Taxonomy" id="6526"/>
    <lineage>
        <taxon>Eukaryota</taxon>
        <taxon>Metazoa</taxon>
        <taxon>Spiralia</taxon>
        <taxon>Lophotrochozoa</taxon>
        <taxon>Mollusca</taxon>
        <taxon>Gastropoda</taxon>
        <taxon>Heterobranchia</taxon>
        <taxon>Euthyneura</taxon>
        <taxon>Panpulmonata</taxon>
        <taxon>Hygrophila</taxon>
        <taxon>Lymnaeoidea</taxon>
        <taxon>Planorbidae</taxon>
        <taxon>Biomphalaria</taxon>
    </lineage>
</organism>
<dbReference type="GO" id="GO:0005789">
    <property type="term" value="C:endoplasmic reticulum membrane"/>
    <property type="evidence" value="ECO:0007669"/>
    <property type="project" value="InterPro"/>
</dbReference>
<dbReference type="FunFam" id="2.60.40.10:FF:000334">
    <property type="entry name" value="vesicle-associated membrane protein-associated protein A isoform X1"/>
    <property type="match status" value="1"/>
</dbReference>
<evidence type="ECO:0000256" key="6">
    <source>
        <dbReference type="ARBA" id="ARBA00023136"/>
    </source>
</evidence>
<dbReference type="InterPro" id="IPR008962">
    <property type="entry name" value="PapD-like_sf"/>
</dbReference>
<comment type="similarity">
    <text evidence="2">Belongs to the VAMP-associated protein (VAP) (TC 9.B.17) family.</text>
</comment>
<dbReference type="PIRSF" id="PIRSF019693">
    <property type="entry name" value="VAMP-associated"/>
    <property type="match status" value="1"/>
</dbReference>
<evidence type="ECO:0000256" key="4">
    <source>
        <dbReference type="ARBA" id="ARBA00022989"/>
    </source>
</evidence>
<dbReference type="GO" id="GO:0090158">
    <property type="term" value="P:endoplasmic reticulum membrane organization"/>
    <property type="evidence" value="ECO:0007669"/>
    <property type="project" value="TreeGrafter"/>
</dbReference>
<dbReference type="VEuPathDB" id="VectorBase:BGLAX_043178"/>
<reference evidence="10" key="1">
    <citation type="submission" date="2020-05" db="UniProtKB">
        <authorList>
            <consortium name="EnsemblMetazoa"/>
        </authorList>
    </citation>
    <scope>IDENTIFICATION</scope>
    <source>
        <strain evidence="10">BB02</strain>
    </source>
</reference>
<dbReference type="PANTHER" id="PTHR10809:SF6">
    <property type="entry name" value="AT11025P-RELATED"/>
    <property type="match status" value="1"/>
</dbReference>
<dbReference type="OrthoDB" id="264603at2759"/>
<evidence type="ECO:0000256" key="8">
    <source>
        <dbReference type="SAM" id="Phobius"/>
    </source>
</evidence>
<dbReference type="InterPro" id="IPR016763">
    <property type="entry name" value="VAP"/>
</dbReference>
<evidence type="ECO:0000256" key="7">
    <source>
        <dbReference type="SAM" id="Coils"/>
    </source>
</evidence>
<dbReference type="InterPro" id="IPR013783">
    <property type="entry name" value="Ig-like_fold"/>
</dbReference>
<dbReference type="SUPFAM" id="SSF49354">
    <property type="entry name" value="PapD-like"/>
    <property type="match status" value="1"/>
</dbReference>
<proteinExistence type="inferred from homology"/>
<keyword evidence="3 8" id="KW-0812">Transmembrane</keyword>
<dbReference type="Pfam" id="PF00635">
    <property type="entry name" value="Motile_Sperm"/>
    <property type="match status" value="1"/>
</dbReference>
<dbReference type="Gene3D" id="2.60.40.10">
    <property type="entry name" value="Immunoglobulins"/>
    <property type="match status" value="1"/>
</dbReference>
<feature type="domain" description="MSP" evidence="9">
    <location>
        <begin position="7"/>
        <end position="125"/>
    </location>
</feature>
<evidence type="ECO:0000256" key="1">
    <source>
        <dbReference type="ARBA" id="ARBA00004211"/>
    </source>
</evidence>
<dbReference type="AlphaFoldDB" id="A0A2C9K1I6"/>
<keyword evidence="6 8" id="KW-0472">Membrane</keyword>